<dbReference type="InterPro" id="IPR039551">
    <property type="entry name" value="Cho/carn_acyl_trans"/>
</dbReference>
<feature type="transmembrane region" description="Helical" evidence="11">
    <location>
        <begin position="38"/>
        <end position="60"/>
    </location>
</feature>
<dbReference type="GO" id="GO:0009437">
    <property type="term" value="P:carnitine metabolic process"/>
    <property type="evidence" value="ECO:0007669"/>
    <property type="project" value="TreeGrafter"/>
</dbReference>
<evidence type="ECO:0000256" key="8">
    <source>
        <dbReference type="ARBA" id="ARBA00023136"/>
    </source>
</evidence>
<evidence type="ECO:0000256" key="9">
    <source>
        <dbReference type="ARBA" id="ARBA00023315"/>
    </source>
</evidence>
<evidence type="ECO:0000256" key="6">
    <source>
        <dbReference type="ARBA" id="ARBA00022989"/>
    </source>
</evidence>
<dbReference type="Gene3D" id="3.30.559.10">
    <property type="entry name" value="Chloramphenicol acetyltransferase-like domain"/>
    <property type="match status" value="1"/>
</dbReference>
<dbReference type="Gene3D" id="3.30.559.70">
    <property type="entry name" value="Choline/Carnitine o-acyltransferase, domain 2"/>
    <property type="match status" value="1"/>
</dbReference>
<comment type="subcellular location">
    <subcellularLocation>
        <location evidence="1">Membrane</location>
        <topology evidence="1">Multi-pass membrane protein</topology>
    </subcellularLocation>
</comment>
<feature type="active site" description="Proton acceptor" evidence="10">
    <location>
        <position position="403"/>
    </location>
</feature>
<dbReference type="InterPro" id="IPR023213">
    <property type="entry name" value="CAT-like_dom_sf"/>
</dbReference>
<keyword evidence="5" id="KW-0276">Fatty acid metabolism</keyword>
<dbReference type="GO" id="GO:0006631">
    <property type="term" value="P:fatty acid metabolic process"/>
    <property type="evidence" value="ECO:0007669"/>
    <property type="project" value="UniProtKB-KW"/>
</dbReference>
<sequence>MSYPLSPNSYWLIFGIFIPFYFPLQQGDVYLKVIGKMALYSFILWIRLCVICRFLLTLVLKHKGLILETRGQNPTFKTKMYKYFLEKLKVWNKPLFFSFQNALPRLSVPDLKVTIKKYLDSIRSFTDDENYERIKKEAETFENGLGKKIQRKLVFKSWKSENYVSDWWEEYHYLKSRAALMYGTSIYLTDNINQVTTSQSARAANLINLMLKFRDKILRQELEPIYLRNLLPICVAQYERLFNTARIPGIESDKIIHVEDSKHVVVMHKGSYYKLNVYYREHMLNAADLQYQIEEILQLKPTTSSTEKHLPSLTAWNRTKWAEVRDKFFSTGINKESLEAIESAAFIIALDDEPYIFDLKSSPEEYGHYGKQLLVGNGHNRWFDKSFNLCVGSNGRVGLLNEHTYGDGSVAAHFFEECLIDDYHCYDKEGKLKVKVENKSSLPKPEKLEWSLIDIDLIDAVEKAHEDVMNVVNNVDHQIKLHKSFGRGFMKKCKVSPDAFIQMAVQLAYYRQHQKFSLTYEPAMTRLFKKGRTETIRSCTIESSTWAKSMDNKNSIKEEKLKLFKKACEKHQQMYLDAMFGNGVDRHLFALQTAAKLNGSESNFLNEACNEPFMMLTSHIPHAQSPKSNHDNVKDFFITAGAAMPPGIHKGYSISYFPFDDELLFFHVSSMKNCNSTDTTKLLNGIFQALTDIKNLFVENEK</sequence>
<evidence type="ECO:0000313" key="13">
    <source>
        <dbReference type="EMBL" id="KAG5684907.1"/>
    </source>
</evidence>
<evidence type="ECO:0000256" key="7">
    <source>
        <dbReference type="ARBA" id="ARBA00023098"/>
    </source>
</evidence>
<reference evidence="13" key="1">
    <citation type="submission" date="2021-03" db="EMBL/GenBank/DDBJ databases">
        <title>Chromosome level genome of the anhydrobiotic midge Polypedilum vanderplanki.</title>
        <authorList>
            <person name="Yoshida Y."/>
            <person name="Kikawada T."/>
            <person name="Gusev O."/>
        </authorList>
    </citation>
    <scope>NUCLEOTIDE SEQUENCE</scope>
    <source>
        <strain evidence="13">NIAS01</strain>
        <tissue evidence="13">Whole body or cell culture</tissue>
    </source>
</reference>
<keyword evidence="3" id="KW-0808">Transferase</keyword>
<evidence type="ECO:0000256" key="11">
    <source>
        <dbReference type="SAM" id="Phobius"/>
    </source>
</evidence>
<keyword evidence="4 11" id="KW-0812">Transmembrane</keyword>
<keyword evidence="6 11" id="KW-1133">Transmembrane helix</keyword>
<keyword evidence="9" id="KW-0012">Acyltransferase</keyword>
<dbReference type="FunFam" id="3.30.559.10:FF:000002">
    <property type="entry name" value="carnitine O-palmitoyltransferase 1, liver isoform"/>
    <property type="match status" value="1"/>
</dbReference>
<name>A0A9J6CTE4_POLVA</name>
<proteinExistence type="inferred from homology"/>
<evidence type="ECO:0000256" key="5">
    <source>
        <dbReference type="ARBA" id="ARBA00022832"/>
    </source>
</evidence>
<feature type="transmembrane region" description="Helical" evidence="11">
    <location>
        <begin position="12"/>
        <end position="31"/>
    </location>
</feature>
<dbReference type="OrthoDB" id="240216at2759"/>
<dbReference type="PANTHER" id="PTHR22589">
    <property type="entry name" value="CARNITINE O-ACYLTRANSFERASE"/>
    <property type="match status" value="1"/>
</dbReference>
<dbReference type="PANTHER" id="PTHR22589:SF31">
    <property type="entry name" value="CARNITINE O-PALMITOYLTRANSFERASE"/>
    <property type="match status" value="1"/>
</dbReference>
<keyword evidence="8 11" id="KW-0472">Membrane</keyword>
<dbReference type="AlphaFoldDB" id="A0A9J6CTE4"/>
<evidence type="ECO:0000256" key="1">
    <source>
        <dbReference type="ARBA" id="ARBA00004141"/>
    </source>
</evidence>
<organism evidence="13 14">
    <name type="scientific">Polypedilum vanderplanki</name>
    <name type="common">Sleeping chironomid midge</name>
    <dbReference type="NCBI Taxonomy" id="319348"/>
    <lineage>
        <taxon>Eukaryota</taxon>
        <taxon>Metazoa</taxon>
        <taxon>Ecdysozoa</taxon>
        <taxon>Arthropoda</taxon>
        <taxon>Hexapoda</taxon>
        <taxon>Insecta</taxon>
        <taxon>Pterygota</taxon>
        <taxon>Neoptera</taxon>
        <taxon>Endopterygota</taxon>
        <taxon>Diptera</taxon>
        <taxon>Nematocera</taxon>
        <taxon>Chironomoidea</taxon>
        <taxon>Chironomidae</taxon>
        <taxon>Chironominae</taxon>
        <taxon>Polypedilum</taxon>
        <taxon>Polypedilum</taxon>
    </lineage>
</organism>
<dbReference type="Proteomes" id="UP001107558">
    <property type="component" value="Chromosome 1"/>
</dbReference>
<dbReference type="EMBL" id="JADBJN010000001">
    <property type="protein sequence ID" value="KAG5684907.1"/>
    <property type="molecule type" value="Genomic_DNA"/>
</dbReference>
<evidence type="ECO:0000256" key="2">
    <source>
        <dbReference type="ARBA" id="ARBA00005232"/>
    </source>
</evidence>
<protein>
    <recommendedName>
        <fullName evidence="12">Choline/carnitine acyltransferase domain-containing protein</fullName>
    </recommendedName>
</protein>
<dbReference type="InterPro" id="IPR042231">
    <property type="entry name" value="Cho/carn_acyl_trans_2"/>
</dbReference>
<dbReference type="GO" id="GO:0005739">
    <property type="term" value="C:mitochondrion"/>
    <property type="evidence" value="ECO:0007669"/>
    <property type="project" value="TreeGrafter"/>
</dbReference>
<gene>
    <name evidence="13" type="ORF">PVAND_014117</name>
</gene>
<evidence type="ECO:0000259" key="12">
    <source>
        <dbReference type="Pfam" id="PF00755"/>
    </source>
</evidence>
<evidence type="ECO:0000256" key="4">
    <source>
        <dbReference type="ARBA" id="ARBA00022692"/>
    </source>
</evidence>
<dbReference type="GO" id="GO:0016020">
    <property type="term" value="C:membrane"/>
    <property type="evidence" value="ECO:0007669"/>
    <property type="project" value="UniProtKB-SubCell"/>
</dbReference>
<keyword evidence="7" id="KW-0443">Lipid metabolism</keyword>
<feature type="domain" description="Choline/carnitine acyltransferase" evidence="12">
    <location>
        <begin position="106"/>
        <end position="684"/>
    </location>
</feature>
<accession>A0A9J6CTE4</accession>
<evidence type="ECO:0000256" key="3">
    <source>
        <dbReference type="ARBA" id="ARBA00022679"/>
    </source>
</evidence>
<evidence type="ECO:0000313" key="14">
    <source>
        <dbReference type="Proteomes" id="UP001107558"/>
    </source>
</evidence>
<evidence type="ECO:0000256" key="10">
    <source>
        <dbReference type="PIRSR" id="PIRSR600542-1"/>
    </source>
</evidence>
<dbReference type="GO" id="GO:0004095">
    <property type="term" value="F:carnitine O-palmitoyltransferase activity"/>
    <property type="evidence" value="ECO:0007669"/>
    <property type="project" value="TreeGrafter"/>
</dbReference>
<keyword evidence="14" id="KW-1185">Reference proteome</keyword>
<dbReference type="Pfam" id="PF00755">
    <property type="entry name" value="Carn_acyltransf"/>
    <property type="match status" value="1"/>
</dbReference>
<comment type="similarity">
    <text evidence="2">Belongs to the carnitine/choline acetyltransferase family.</text>
</comment>
<dbReference type="InterPro" id="IPR000542">
    <property type="entry name" value="Carn_acyl_trans"/>
</dbReference>
<dbReference type="SUPFAM" id="SSF52777">
    <property type="entry name" value="CoA-dependent acyltransferases"/>
    <property type="match status" value="2"/>
</dbReference>
<comment type="caution">
    <text evidence="13">The sequence shown here is derived from an EMBL/GenBank/DDBJ whole genome shotgun (WGS) entry which is preliminary data.</text>
</comment>